<comment type="caution">
    <text evidence="1">The sequence shown here is derived from an EMBL/GenBank/DDBJ whole genome shotgun (WGS) entry which is preliminary data.</text>
</comment>
<sequence length="94" mass="11451">MGTRGLDRRTPNYILVEETKMIELRLEVMRRAIKYEEKARKSEKKLVAECIKDLEKERREGKESKWEVAREVLLKRIGMEKEKIKKEKKKIRKY</sequence>
<proteinExistence type="predicted"/>
<reference evidence="1 2" key="1">
    <citation type="submission" date="2015-04" db="EMBL/GenBank/DDBJ databases">
        <title>Lasius niger genome sequencing.</title>
        <authorList>
            <person name="Konorov E.A."/>
            <person name="Nikitin M.A."/>
            <person name="Kirill M.V."/>
            <person name="Chang P."/>
        </authorList>
    </citation>
    <scope>NUCLEOTIDE SEQUENCE [LARGE SCALE GENOMIC DNA]</scope>
    <source>
        <tissue evidence="1">Whole</tissue>
    </source>
</reference>
<dbReference type="AlphaFoldDB" id="A0A0J7MT07"/>
<dbReference type="EMBL" id="LBMM01019032">
    <property type="protein sequence ID" value="KMQ83635.1"/>
    <property type="molecule type" value="Genomic_DNA"/>
</dbReference>
<organism evidence="1 2">
    <name type="scientific">Lasius niger</name>
    <name type="common">Black garden ant</name>
    <dbReference type="NCBI Taxonomy" id="67767"/>
    <lineage>
        <taxon>Eukaryota</taxon>
        <taxon>Metazoa</taxon>
        <taxon>Ecdysozoa</taxon>
        <taxon>Arthropoda</taxon>
        <taxon>Hexapoda</taxon>
        <taxon>Insecta</taxon>
        <taxon>Pterygota</taxon>
        <taxon>Neoptera</taxon>
        <taxon>Endopterygota</taxon>
        <taxon>Hymenoptera</taxon>
        <taxon>Apocrita</taxon>
        <taxon>Aculeata</taxon>
        <taxon>Formicoidea</taxon>
        <taxon>Formicidae</taxon>
        <taxon>Formicinae</taxon>
        <taxon>Lasius</taxon>
        <taxon>Lasius</taxon>
    </lineage>
</organism>
<gene>
    <name evidence="1" type="ORF">RF55_19483</name>
</gene>
<protein>
    <submittedName>
        <fullName evidence="1">Coiled-coil domain-containing protein</fullName>
    </submittedName>
</protein>
<evidence type="ECO:0000313" key="2">
    <source>
        <dbReference type="Proteomes" id="UP000036403"/>
    </source>
</evidence>
<accession>A0A0J7MT07</accession>
<name>A0A0J7MT07_LASNI</name>
<keyword evidence="2" id="KW-1185">Reference proteome</keyword>
<dbReference type="PaxDb" id="67767-A0A0J7MT07"/>
<dbReference type="Proteomes" id="UP000036403">
    <property type="component" value="Unassembled WGS sequence"/>
</dbReference>
<dbReference type="OrthoDB" id="10553542at2759"/>
<evidence type="ECO:0000313" key="1">
    <source>
        <dbReference type="EMBL" id="KMQ83635.1"/>
    </source>
</evidence>